<keyword evidence="1" id="KW-0813">Transport</keyword>
<dbReference type="PROSITE" id="PS50893">
    <property type="entry name" value="ABC_TRANSPORTER_2"/>
    <property type="match status" value="1"/>
</dbReference>
<proteinExistence type="predicted"/>
<dbReference type="Pfam" id="PF08352">
    <property type="entry name" value="oligo_HPY"/>
    <property type="match status" value="1"/>
</dbReference>
<evidence type="ECO:0000256" key="1">
    <source>
        <dbReference type="ARBA" id="ARBA00022448"/>
    </source>
</evidence>
<evidence type="ECO:0000313" key="7">
    <source>
        <dbReference type="Proteomes" id="UP000241848"/>
    </source>
</evidence>
<dbReference type="SMART" id="SM00382">
    <property type="entry name" value="AAA"/>
    <property type="match status" value="1"/>
</dbReference>
<dbReference type="NCBIfam" id="TIGR01727">
    <property type="entry name" value="oligo_HPY"/>
    <property type="match status" value="1"/>
</dbReference>
<gene>
    <name evidence="6" type="ORF">C7B45_07160</name>
</gene>
<dbReference type="InterPro" id="IPR003439">
    <property type="entry name" value="ABC_transporter-like_ATP-bd"/>
</dbReference>
<dbReference type="InterPro" id="IPR013563">
    <property type="entry name" value="Oligopep_ABC_C"/>
</dbReference>
<evidence type="ECO:0000256" key="3">
    <source>
        <dbReference type="ARBA" id="ARBA00022840"/>
    </source>
</evidence>
<accession>A0A2T2WJI5</accession>
<evidence type="ECO:0000259" key="5">
    <source>
        <dbReference type="PROSITE" id="PS50893"/>
    </source>
</evidence>
<dbReference type="SUPFAM" id="SSF52540">
    <property type="entry name" value="P-loop containing nucleoside triphosphate hydrolases"/>
    <property type="match status" value="1"/>
</dbReference>
<dbReference type="InterPro" id="IPR050319">
    <property type="entry name" value="ABC_transp_ATP-bind"/>
</dbReference>
<dbReference type="GO" id="GO:0016887">
    <property type="term" value="F:ATP hydrolysis activity"/>
    <property type="evidence" value="ECO:0007669"/>
    <property type="project" value="InterPro"/>
</dbReference>
<dbReference type="InterPro" id="IPR003593">
    <property type="entry name" value="AAA+_ATPase"/>
</dbReference>
<feature type="domain" description="ABC transporter" evidence="5">
    <location>
        <begin position="15"/>
        <end position="256"/>
    </location>
</feature>
<keyword evidence="2" id="KW-0547">Nucleotide-binding</keyword>
<dbReference type="InterPro" id="IPR027417">
    <property type="entry name" value="P-loop_NTPase"/>
</dbReference>
<dbReference type="GO" id="GO:0015833">
    <property type="term" value="P:peptide transport"/>
    <property type="evidence" value="ECO:0007669"/>
    <property type="project" value="InterPro"/>
</dbReference>
<dbReference type="Gene3D" id="3.40.50.300">
    <property type="entry name" value="P-loop containing nucleotide triphosphate hydrolases"/>
    <property type="match status" value="1"/>
</dbReference>
<evidence type="ECO:0000313" key="6">
    <source>
        <dbReference type="EMBL" id="PSR22385.1"/>
    </source>
</evidence>
<organism evidence="6 7">
    <name type="scientific">Sulfobacillus acidophilus</name>
    <dbReference type="NCBI Taxonomy" id="53633"/>
    <lineage>
        <taxon>Bacteria</taxon>
        <taxon>Bacillati</taxon>
        <taxon>Bacillota</taxon>
        <taxon>Clostridia</taxon>
        <taxon>Eubacteriales</taxon>
        <taxon>Clostridiales Family XVII. Incertae Sedis</taxon>
        <taxon>Sulfobacillus</taxon>
    </lineage>
</organism>
<evidence type="ECO:0000256" key="2">
    <source>
        <dbReference type="ARBA" id="ARBA00022741"/>
    </source>
</evidence>
<dbReference type="Pfam" id="PF00005">
    <property type="entry name" value="ABC_tran"/>
    <property type="match status" value="1"/>
</dbReference>
<dbReference type="PANTHER" id="PTHR43776:SF8">
    <property type="entry name" value="ABC TRANSPORTER, ATP-BINDING PROTEIN"/>
    <property type="match status" value="1"/>
</dbReference>
<dbReference type="GO" id="GO:0005524">
    <property type="term" value="F:ATP binding"/>
    <property type="evidence" value="ECO:0007669"/>
    <property type="project" value="UniProtKB-KW"/>
</dbReference>
<evidence type="ECO:0000256" key="4">
    <source>
        <dbReference type="SAM" id="MobiDB-lite"/>
    </source>
</evidence>
<protein>
    <submittedName>
        <fullName evidence="6">Peptide ABC transporter ATP-binding protein</fullName>
    </submittedName>
</protein>
<reference evidence="6 7" key="1">
    <citation type="journal article" date="2014" name="BMC Genomics">
        <title>Comparison of environmental and isolate Sulfobacillus genomes reveals diverse carbon, sulfur, nitrogen, and hydrogen metabolisms.</title>
        <authorList>
            <person name="Justice N.B."/>
            <person name="Norman A."/>
            <person name="Brown C.T."/>
            <person name="Singh A."/>
            <person name="Thomas B.C."/>
            <person name="Banfield J.F."/>
        </authorList>
    </citation>
    <scope>NUCLEOTIDE SEQUENCE [LARGE SCALE GENOMIC DNA]</scope>
    <source>
        <strain evidence="6">AMDSBA3</strain>
    </source>
</reference>
<dbReference type="GO" id="GO:0055085">
    <property type="term" value="P:transmembrane transport"/>
    <property type="evidence" value="ECO:0007669"/>
    <property type="project" value="UniProtKB-ARBA"/>
</dbReference>
<dbReference type="AlphaFoldDB" id="A0A2T2WJI5"/>
<comment type="caution">
    <text evidence="6">The sequence shown here is derived from an EMBL/GenBank/DDBJ whole genome shotgun (WGS) entry which is preliminary data.</text>
</comment>
<sequence length="354" mass="38900">MTILTSSGVSRDFKVGGQPVFAPPRRLRALRDVSLTLERGDIVGVVGERGCGKSTLARIAAGPMASSRGQVWIDDNDLTKVSPAQARVLRRTVQIVHQDPYVALNPTMTVFQALAYPFKIHHMVPRAYVHARVVELLQMVGLNGSHLNKYPNELSGGQRPRVVLARAFTVAPEVIVADEAVSAIDVSMRQSILALMHRIHDENGTAYLFITHDLRLARYFAQKGSLAVMYAGRVVEYGPTEAINSAPRHPYTAILRQAVPDPDPEVMRATVRIPLRSAELPDLTQDERGCAFQARCPYAAVQCEEEIPVLRELDTNGRGPVWAACHRAEELELPREGAGEAPPTLASRERVSPV</sequence>
<dbReference type="Proteomes" id="UP000241848">
    <property type="component" value="Unassembled WGS sequence"/>
</dbReference>
<dbReference type="PANTHER" id="PTHR43776">
    <property type="entry name" value="TRANSPORT ATP-BINDING PROTEIN"/>
    <property type="match status" value="1"/>
</dbReference>
<feature type="region of interest" description="Disordered" evidence="4">
    <location>
        <begin position="332"/>
        <end position="354"/>
    </location>
</feature>
<keyword evidence="3 6" id="KW-0067">ATP-binding</keyword>
<dbReference type="EMBL" id="PXYV01000018">
    <property type="protein sequence ID" value="PSR22385.1"/>
    <property type="molecule type" value="Genomic_DNA"/>
</dbReference>
<dbReference type="CDD" id="cd03257">
    <property type="entry name" value="ABC_NikE_OppD_transporters"/>
    <property type="match status" value="1"/>
</dbReference>
<name>A0A2T2WJI5_9FIRM</name>